<reference evidence="2" key="1">
    <citation type="submission" date="2023-03" db="EMBL/GenBank/DDBJ databases">
        <title>Massive genome expansion in bonnet fungi (Mycena s.s.) driven by repeated elements and novel gene families across ecological guilds.</title>
        <authorList>
            <consortium name="Lawrence Berkeley National Laboratory"/>
            <person name="Harder C.B."/>
            <person name="Miyauchi S."/>
            <person name="Viragh M."/>
            <person name="Kuo A."/>
            <person name="Thoen E."/>
            <person name="Andreopoulos B."/>
            <person name="Lu D."/>
            <person name="Skrede I."/>
            <person name="Drula E."/>
            <person name="Henrissat B."/>
            <person name="Morin E."/>
            <person name="Kohler A."/>
            <person name="Barry K."/>
            <person name="LaButti K."/>
            <person name="Morin E."/>
            <person name="Salamov A."/>
            <person name="Lipzen A."/>
            <person name="Mereny Z."/>
            <person name="Hegedus B."/>
            <person name="Baldrian P."/>
            <person name="Stursova M."/>
            <person name="Weitz H."/>
            <person name="Taylor A."/>
            <person name="Grigoriev I.V."/>
            <person name="Nagy L.G."/>
            <person name="Martin F."/>
            <person name="Kauserud H."/>
        </authorList>
    </citation>
    <scope>NUCLEOTIDE SEQUENCE</scope>
    <source>
        <strain evidence="2">CBHHK067</strain>
    </source>
</reference>
<evidence type="ECO:0000313" key="2">
    <source>
        <dbReference type="EMBL" id="KAJ7708371.1"/>
    </source>
</evidence>
<gene>
    <name evidence="2" type="ORF">B0H17DRAFT_455269</name>
</gene>
<keyword evidence="3" id="KW-1185">Reference proteome</keyword>
<evidence type="ECO:0000256" key="1">
    <source>
        <dbReference type="SAM" id="MobiDB-lite"/>
    </source>
</evidence>
<feature type="compositionally biased region" description="Polar residues" evidence="1">
    <location>
        <begin position="305"/>
        <end position="314"/>
    </location>
</feature>
<feature type="region of interest" description="Disordered" evidence="1">
    <location>
        <begin position="135"/>
        <end position="265"/>
    </location>
</feature>
<evidence type="ECO:0000313" key="3">
    <source>
        <dbReference type="Proteomes" id="UP001221757"/>
    </source>
</evidence>
<protein>
    <submittedName>
        <fullName evidence="2">Uncharacterized protein</fullName>
    </submittedName>
</protein>
<dbReference type="AlphaFoldDB" id="A0AAD7MAS9"/>
<feature type="region of interest" description="Disordered" evidence="1">
    <location>
        <begin position="291"/>
        <end position="316"/>
    </location>
</feature>
<proteinExistence type="predicted"/>
<accession>A0AAD7MAS9</accession>
<dbReference type="EMBL" id="JARKIE010000004">
    <property type="protein sequence ID" value="KAJ7708371.1"/>
    <property type="molecule type" value="Genomic_DNA"/>
</dbReference>
<feature type="compositionally biased region" description="Basic and acidic residues" evidence="1">
    <location>
        <begin position="196"/>
        <end position="207"/>
    </location>
</feature>
<feature type="compositionally biased region" description="Polar residues" evidence="1">
    <location>
        <begin position="231"/>
        <end position="258"/>
    </location>
</feature>
<organism evidence="2 3">
    <name type="scientific">Mycena rosella</name>
    <name type="common">Pink bonnet</name>
    <name type="synonym">Agaricus rosellus</name>
    <dbReference type="NCBI Taxonomy" id="1033263"/>
    <lineage>
        <taxon>Eukaryota</taxon>
        <taxon>Fungi</taxon>
        <taxon>Dikarya</taxon>
        <taxon>Basidiomycota</taxon>
        <taxon>Agaricomycotina</taxon>
        <taxon>Agaricomycetes</taxon>
        <taxon>Agaricomycetidae</taxon>
        <taxon>Agaricales</taxon>
        <taxon>Marasmiineae</taxon>
        <taxon>Mycenaceae</taxon>
        <taxon>Mycena</taxon>
    </lineage>
</organism>
<comment type="caution">
    <text evidence="2">The sequence shown here is derived from an EMBL/GenBank/DDBJ whole genome shotgun (WGS) entry which is preliminary data.</text>
</comment>
<sequence>MPAIHRSSNGATDLADDADDFQSKAFMHGPTIEVTLGALELEFDKQLAAVMDNMFGDQFASLADLEPIATTSLPLSIAPPEKIAGAAGFLRGRESPRVSADSLALALSSIGLSARDNDVSPIDAYSSVGNGETITRTTNAARGPSSEFSHSVAKPPKLSFDSASTDEHDVIVRSTRPAAPLPVRFSASTHGSAEPTVRKTNEARQESVKQTTNAAPPSSIPRESSIFGEPTLQSSTGALDDQSTITRPTNPAASQPQPDNGLRRTLSATTPALSSTHSFGSGIRSPTVLAPVSSNLPQRAPGSGLATSYSTPATPSDRVVNEDVEMTCSDPQPELRVAFQGIQNQNRNGTLGSNFYAWQQSASALSWPSQAPHIALNSSAIPVYAPQVPTSAACPFEPATLYTAPNSYHAHLDQALPTPHPSIFELI</sequence>
<name>A0AAD7MAS9_MYCRO</name>
<dbReference type="Proteomes" id="UP001221757">
    <property type="component" value="Unassembled WGS sequence"/>
</dbReference>